<dbReference type="InterPro" id="IPR041527">
    <property type="entry name" value="YhcG_N"/>
</dbReference>
<dbReference type="GO" id="GO:0003676">
    <property type="term" value="F:nucleic acid binding"/>
    <property type="evidence" value="ECO:0007669"/>
    <property type="project" value="InterPro"/>
</dbReference>
<dbReference type="InterPro" id="IPR053148">
    <property type="entry name" value="PD-DEXK-like_domain"/>
</dbReference>
<feature type="domain" description="YhcG N-terminal" evidence="2">
    <location>
        <begin position="16"/>
        <end position="185"/>
    </location>
</feature>
<evidence type="ECO:0000313" key="4">
    <source>
        <dbReference type="Proteomes" id="UP000295741"/>
    </source>
</evidence>
<dbReference type="GO" id="GO:0004519">
    <property type="term" value="F:endonuclease activity"/>
    <property type="evidence" value="ECO:0007669"/>
    <property type="project" value="UniProtKB-KW"/>
</dbReference>
<dbReference type="EMBL" id="SNWP01000011">
    <property type="protein sequence ID" value="TDO26627.1"/>
    <property type="molecule type" value="Genomic_DNA"/>
</dbReference>
<keyword evidence="3" id="KW-0255">Endonuclease</keyword>
<organism evidence="3 4">
    <name type="scientific">Sediminibacterium goheungense</name>
    <dbReference type="NCBI Taxonomy" id="1086393"/>
    <lineage>
        <taxon>Bacteria</taxon>
        <taxon>Pseudomonadati</taxon>
        <taxon>Bacteroidota</taxon>
        <taxon>Chitinophagia</taxon>
        <taxon>Chitinophagales</taxon>
        <taxon>Chitinophagaceae</taxon>
        <taxon>Sediminibacterium</taxon>
    </lineage>
</organism>
<accession>A0A4R6IW88</accession>
<dbReference type="OrthoDB" id="9801263at2"/>
<dbReference type="Pfam" id="PF17761">
    <property type="entry name" value="DUF1016_N"/>
    <property type="match status" value="1"/>
</dbReference>
<proteinExistence type="predicted"/>
<feature type="domain" description="YhcG PDDEXK nuclease" evidence="1">
    <location>
        <begin position="210"/>
        <end position="360"/>
    </location>
</feature>
<evidence type="ECO:0000313" key="3">
    <source>
        <dbReference type="EMBL" id="TDO26627.1"/>
    </source>
</evidence>
<dbReference type="InterPro" id="IPR011856">
    <property type="entry name" value="tRNA_endonuc-like_dom_sf"/>
</dbReference>
<dbReference type="Pfam" id="PF06250">
    <property type="entry name" value="YhcG_C"/>
    <property type="match status" value="1"/>
</dbReference>
<reference evidence="3 4" key="1">
    <citation type="submission" date="2019-03" db="EMBL/GenBank/DDBJ databases">
        <title>Genomic Encyclopedia of Archaeal and Bacterial Type Strains, Phase II (KMG-II): from individual species to whole genera.</title>
        <authorList>
            <person name="Goeker M."/>
        </authorList>
    </citation>
    <scope>NUCLEOTIDE SEQUENCE [LARGE SCALE GENOMIC DNA]</scope>
    <source>
        <strain evidence="3 4">DSM 28323</strain>
    </source>
</reference>
<name>A0A4R6IW88_9BACT</name>
<dbReference type="Gene3D" id="3.40.1350.10">
    <property type="match status" value="1"/>
</dbReference>
<dbReference type="AlphaFoldDB" id="A0A4R6IW88"/>
<sequence length="366" mass="42595">MKIKKTTTHLWIKQAVKLVQSARQEVVKHTNSLIVVTYFHLGKLIVEQEQKGSTKATYGQEVIKKLSDTLTKQFGKGFSDDNLENMRLFYLLYKRKTGLSEISETVSRKSLTVKRTKSISASKPLSERLSKTSIQNIFPLSWSHYVTLIRIKNKQERAFYEIEARQNNWSVRELKRQYDSGLFERLLISKDKKKVRQLAAKGQVIEKPEDVIKSKYILEFLGMEEAASYTESEFETAIINKIEQFLLEMGKGFLFGGRQVRFSFDDEDFYVDLVLYNRLLQCFVLVDLKIGKLKHQDIGQMQMYVNYYDRYVKKSFEKPTVGIIICKDKSDAIIEITLPADQQHIFAKAYKLYLPTKTALKTLLTK</sequence>
<keyword evidence="3" id="KW-0378">Hydrolase</keyword>
<dbReference type="RefSeq" id="WP_133474515.1">
    <property type="nucleotide sequence ID" value="NZ_SNWP01000011.1"/>
</dbReference>
<comment type="caution">
    <text evidence="3">The sequence shown here is derived from an EMBL/GenBank/DDBJ whole genome shotgun (WGS) entry which is preliminary data.</text>
</comment>
<dbReference type="InterPro" id="IPR009362">
    <property type="entry name" value="YhcG_C"/>
</dbReference>
<dbReference type="PANTHER" id="PTHR30547:SF5">
    <property type="entry name" value="NUCLEASE YHCG-RELATED"/>
    <property type="match status" value="1"/>
</dbReference>
<keyword evidence="3" id="KW-0540">Nuclease</keyword>
<evidence type="ECO:0000259" key="1">
    <source>
        <dbReference type="Pfam" id="PF06250"/>
    </source>
</evidence>
<gene>
    <name evidence="3" type="ORF">BC659_1935</name>
</gene>
<dbReference type="PANTHER" id="PTHR30547">
    <property type="entry name" value="UNCHARACTERIZED PROTEIN YHCG-RELATED"/>
    <property type="match status" value="1"/>
</dbReference>
<dbReference type="Proteomes" id="UP000295741">
    <property type="component" value="Unassembled WGS sequence"/>
</dbReference>
<keyword evidence="4" id="KW-1185">Reference proteome</keyword>
<protein>
    <submittedName>
        <fullName evidence="3">Putative nuclease of restriction endonuclease-like (RecB) superfamily</fullName>
    </submittedName>
</protein>
<evidence type="ECO:0000259" key="2">
    <source>
        <dbReference type="Pfam" id="PF17761"/>
    </source>
</evidence>